<dbReference type="Pfam" id="PF12804">
    <property type="entry name" value="NTP_transf_3"/>
    <property type="match status" value="1"/>
</dbReference>
<dbReference type="Gene3D" id="3.90.550.10">
    <property type="entry name" value="Spore Coat Polysaccharide Biosynthesis Protein SpsA, Chain A"/>
    <property type="match status" value="1"/>
</dbReference>
<dbReference type="SUPFAM" id="SSF53448">
    <property type="entry name" value="Nucleotide-diphospho-sugar transferases"/>
    <property type="match status" value="1"/>
</dbReference>
<evidence type="ECO:0000313" key="3">
    <source>
        <dbReference type="Proteomes" id="UP000593802"/>
    </source>
</evidence>
<evidence type="ECO:0000313" key="2">
    <source>
        <dbReference type="EMBL" id="BCJ86252.1"/>
    </source>
</evidence>
<dbReference type="EMBL" id="AP023366">
    <property type="protein sequence ID" value="BCJ86252.1"/>
    <property type="molecule type" value="Genomic_DNA"/>
</dbReference>
<accession>A0A7I8DA67</accession>
<dbReference type="KEGG" id="eff:skT53_12370"/>
<keyword evidence="3" id="KW-1185">Reference proteome</keyword>
<feature type="domain" description="MobA-like NTP transferase" evidence="1">
    <location>
        <begin position="20"/>
        <end position="183"/>
    </location>
</feature>
<dbReference type="InterPro" id="IPR025877">
    <property type="entry name" value="MobA-like_NTP_Trfase"/>
</dbReference>
<gene>
    <name evidence="2" type="ORF">skT53_12370</name>
</gene>
<name>A0A7I8DA67_9BACL</name>
<sequence>MGYESITKVKSMKTNSRIAAVVLASGMSKRMGTAKQLLLLQGVTLLEYIIRKLLPLPFEKICVIIGNQSEEIMNRIHIEDPRCEWKINRMYKEGQSAALKVAVESVNELDGMMVFLADQPLISDETIKIVFDRATHFLVSHQGDFVVQPSFFNKSGHPVFFSNRLFSLFHKLEGDEGGRRIINLATSHYLVPVEDPGILLDIDTPEDYQRLLRIFDVRKG</sequence>
<organism evidence="2 3">
    <name type="scientific">Effusibacillus dendaii</name>
    <dbReference type="NCBI Taxonomy" id="2743772"/>
    <lineage>
        <taxon>Bacteria</taxon>
        <taxon>Bacillati</taxon>
        <taxon>Bacillota</taxon>
        <taxon>Bacilli</taxon>
        <taxon>Bacillales</taxon>
        <taxon>Alicyclobacillaceae</taxon>
        <taxon>Effusibacillus</taxon>
    </lineage>
</organism>
<proteinExistence type="predicted"/>
<dbReference type="PANTHER" id="PTHR43777">
    <property type="entry name" value="MOLYBDENUM COFACTOR CYTIDYLYLTRANSFERASE"/>
    <property type="match status" value="1"/>
</dbReference>
<dbReference type="InterPro" id="IPR029044">
    <property type="entry name" value="Nucleotide-diphossugar_trans"/>
</dbReference>
<evidence type="ECO:0000259" key="1">
    <source>
        <dbReference type="Pfam" id="PF12804"/>
    </source>
</evidence>
<reference evidence="2 3" key="1">
    <citation type="submission" date="2020-08" db="EMBL/GenBank/DDBJ databases">
        <title>Complete Genome Sequence of Effusibacillus dendaii Strain skT53, Isolated from Farmland soil.</title>
        <authorList>
            <person name="Konishi T."/>
            <person name="Kawasaki H."/>
        </authorList>
    </citation>
    <scope>NUCLEOTIDE SEQUENCE [LARGE SCALE GENOMIC DNA]</scope>
    <source>
        <strain evidence="3">skT53</strain>
    </source>
</reference>
<dbReference type="PANTHER" id="PTHR43777:SF1">
    <property type="entry name" value="MOLYBDENUM COFACTOR CYTIDYLYLTRANSFERASE"/>
    <property type="match status" value="1"/>
</dbReference>
<protein>
    <submittedName>
        <fullName evidence="2">Molybdopterin-guanine dinucleotide biosynthesis protein A</fullName>
    </submittedName>
</protein>
<dbReference type="Proteomes" id="UP000593802">
    <property type="component" value="Chromosome"/>
</dbReference>
<dbReference type="AlphaFoldDB" id="A0A7I8DA67"/>
<dbReference type="CDD" id="cd04182">
    <property type="entry name" value="GT_2_like_f"/>
    <property type="match status" value="1"/>
</dbReference>
<dbReference type="GO" id="GO:0016779">
    <property type="term" value="F:nucleotidyltransferase activity"/>
    <property type="evidence" value="ECO:0007669"/>
    <property type="project" value="UniProtKB-ARBA"/>
</dbReference>